<keyword evidence="4 6" id="KW-1133">Transmembrane helix</keyword>
<evidence type="ECO:0000256" key="5">
    <source>
        <dbReference type="ARBA" id="ARBA00023136"/>
    </source>
</evidence>
<feature type="transmembrane region" description="Helical" evidence="6">
    <location>
        <begin position="290"/>
        <end position="314"/>
    </location>
</feature>
<reference evidence="9" key="1">
    <citation type="journal article" date="2019" name="Int. J. Syst. Evol. Microbiol.">
        <title>The Global Catalogue of Microorganisms (GCM) 10K type strain sequencing project: providing services to taxonomists for standard genome sequencing and annotation.</title>
        <authorList>
            <consortium name="The Broad Institute Genomics Platform"/>
            <consortium name="The Broad Institute Genome Sequencing Center for Infectious Disease"/>
            <person name="Wu L."/>
            <person name="Ma J."/>
        </authorList>
    </citation>
    <scope>NUCLEOTIDE SEQUENCE [LARGE SCALE GENOMIC DNA]</scope>
    <source>
        <strain evidence="9">CCUG 55590</strain>
    </source>
</reference>
<evidence type="ECO:0000256" key="4">
    <source>
        <dbReference type="ARBA" id="ARBA00022989"/>
    </source>
</evidence>
<dbReference type="InterPro" id="IPR027022">
    <property type="entry name" value="ABC_permease_BceB-typ"/>
</dbReference>
<dbReference type="PANTHER" id="PTHR46795">
    <property type="entry name" value="ABC TRANSPORTER PERMEASE-RELATED-RELATED"/>
    <property type="match status" value="1"/>
</dbReference>
<feature type="transmembrane region" description="Helical" evidence="6">
    <location>
        <begin position="549"/>
        <end position="571"/>
    </location>
</feature>
<protein>
    <submittedName>
        <fullName evidence="8">FtsX-like permease family protein</fullName>
    </submittedName>
</protein>
<feature type="domain" description="ABC3 transporter permease C-terminal" evidence="7">
    <location>
        <begin position="62"/>
        <end position="176"/>
    </location>
</feature>
<dbReference type="EMBL" id="JBHTCE010000001">
    <property type="protein sequence ID" value="MFC7388943.1"/>
    <property type="molecule type" value="Genomic_DNA"/>
</dbReference>
<feature type="transmembrane region" description="Helical" evidence="6">
    <location>
        <begin position="493"/>
        <end position="515"/>
    </location>
</feature>
<keyword evidence="3 6" id="KW-0812">Transmembrane</keyword>
<evidence type="ECO:0000256" key="1">
    <source>
        <dbReference type="ARBA" id="ARBA00004651"/>
    </source>
</evidence>
<sequence length="610" mass="68148">MTLFELAKKNVARNLSRYALYVGTTIFSIVIYFTFATLKHSHEISALAETSKKISGLMSTSTFILMLFVALFIAYSNAFFLRGRKREVGLYSLLGVRKKQIGLLLLFENIVIGAVSLVVGIILGLFGSNALLQLLLRLMDSNLDIGFAFSGSAFIETFLVFLVIFLFTSFQGYRVIYRFKLIDLFHADKSGEGVPTAKGWVAFVGVLTIGVAYWLALQDLMTSSLWRTLGLAMPLLIIGLSVIGSALLFHSVLIFALTWLKKNERWSWKRLNLLTTSQLLYRIRGNAKTLTLISIISATAITAGGAIFSVYYYAEENVSSYTPYTYAWKDEAVEVEGATFESSVEQKTIRMEAEYGERELGVIDASTYRHLLKGLGQGEPEPFPQDEVLSVDPFYDERYSEEIESVELSGDTFDVSTRVEASPLNVMTFGGTFLVVADDVFKTMPEPSERYHVALTESFKDQRDQSDRLSELGLDSFSSAPDVYEETMAMNGALLFVGTFLGLVFLVATGSVIYFKTMTEAEDDRAKYAILQKIGISDRDVRRTVRQQIVVVFLAPFALGILHATVALIAFSNLLNMNFTVPVLVWMGVYTAIYAVYYGVTVRRFMTAIR</sequence>
<comment type="caution">
    <text evidence="8">The sequence shown here is derived from an EMBL/GenBank/DDBJ whole genome shotgun (WGS) entry which is preliminary data.</text>
</comment>
<keyword evidence="9" id="KW-1185">Reference proteome</keyword>
<feature type="transmembrane region" description="Helical" evidence="6">
    <location>
        <begin position="101"/>
        <end position="127"/>
    </location>
</feature>
<dbReference type="Proteomes" id="UP001596439">
    <property type="component" value="Unassembled WGS sequence"/>
</dbReference>
<gene>
    <name evidence="8" type="ORF">ACFQO8_02230</name>
</gene>
<evidence type="ECO:0000313" key="9">
    <source>
        <dbReference type="Proteomes" id="UP001596439"/>
    </source>
</evidence>
<feature type="transmembrane region" description="Helical" evidence="6">
    <location>
        <begin position="18"/>
        <end position="38"/>
    </location>
</feature>
<evidence type="ECO:0000256" key="2">
    <source>
        <dbReference type="ARBA" id="ARBA00022475"/>
    </source>
</evidence>
<feature type="transmembrane region" description="Helical" evidence="6">
    <location>
        <begin position="583"/>
        <end position="600"/>
    </location>
</feature>
<keyword evidence="5 6" id="KW-0472">Membrane</keyword>
<evidence type="ECO:0000259" key="7">
    <source>
        <dbReference type="Pfam" id="PF02687"/>
    </source>
</evidence>
<dbReference type="PIRSF" id="PIRSF018968">
    <property type="entry name" value="ABC_permease_BceB"/>
    <property type="match status" value="1"/>
</dbReference>
<keyword evidence="6" id="KW-0813">Transport</keyword>
<dbReference type="InterPro" id="IPR003838">
    <property type="entry name" value="ABC3_permease_C"/>
</dbReference>
<keyword evidence="2 6" id="KW-1003">Cell membrane</keyword>
<evidence type="ECO:0000256" key="6">
    <source>
        <dbReference type="PIRNR" id="PIRNR018968"/>
    </source>
</evidence>
<feature type="transmembrane region" description="Helical" evidence="6">
    <location>
        <begin position="236"/>
        <end position="260"/>
    </location>
</feature>
<proteinExistence type="inferred from homology"/>
<evidence type="ECO:0000256" key="3">
    <source>
        <dbReference type="ARBA" id="ARBA00022692"/>
    </source>
</evidence>
<dbReference type="Pfam" id="PF02687">
    <property type="entry name" value="FtsX"/>
    <property type="match status" value="2"/>
</dbReference>
<dbReference type="InterPro" id="IPR052536">
    <property type="entry name" value="ABC-4_Integral_Memb_Prot"/>
</dbReference>
<accession>A0ABW2PMY6</accession>
<dbReference type="PANTHER" id="PTHR46795:SF3">
    <property type="entry name" value="ABC TRANSPORTER PERMEASE"/>
    <property type="match status" value="1"/>
</dbReference>
<feature type="transmembrane region" description="Helical" evidence="6">
    <location>
        <begin position="199"/>
        <end position="216"/>
    </location>
</feature>
<comment type="subcellular location">
    <subcellularLocation>
        <location evidence="1 6">Cell membrane</location>
        <topology evidence="1 6">Multi-pass membrane protein</topology>
    </subcellularLocation>
</comment>
<feature type="domain" description="ABC3 transporter permease C-terminal" evidence="7">
    <location>
        <begin position="500"/>
        <end position="587"/>
    </location>
</feature>
<name>A0ABW2PMY6_9BACL</name>
<evidence type="ECO:0000313" key="8">
    <source>
        <dbReference type="EMBL" id="MFC7388943.1"/>
    </source>
</evidence>
<feature type="transmembrane region" description="Helical" evidence="6">
    <location>
        <begin position="58"/>
        <end position="80"/>
    </location>
</feature>
<feature type="transmembrane region" description="Helical" evidence="6">
    <location>
        <begin position="147"/>
        <end position="170"/>
    </location>
</feature>
<organism evidence="8 9">
    <name type="scientific">Exiguobacterium aestuarii</name>
    <dbReference type="NCBI Taxonomy" id="273527"/>
    <lineage>
        <taxon>Bacteria</taxon>
        <taxon>Bacillati</taxon>
        <taxon>Bacillota</taxon>
        <taxon>Bacilli</taxon>
        <taxon>Bacillales</taxon>
        <taxon>Bacillales Family XII. Incertae Sedis</taxon>
        <taxon>Exiguobacterium</taxon>
    </lineage>
</organism>
<dbReference type="RefSeq" id="WP_214786571.1">
    <property type="nucleotide sequence ID" value="NZ_JANIEL010000024.1"/>
</dbReference>
<comment type="similarity">
    <text evidence="6">Belongs to the ABC-4 integral membrane protein family.</text>
</comment>